<evidence type="ECO:0000313" key="18">
    <source>
        <dbReference type="EMBL" id="RXW33684.1"/>
    </source>
</evidence>
<dbReference type="GO" id="GO:0052656">
    <property type="term" value="F:L-isoleucine-2-oxoglutarate transaminase activity"/>
    <property type="evidence" value="ECO:0007669"/>
    <property type="project" value="RHEA"/>
</dbReference>
<dbReference type="SUPFAM" id="SSF56752">
    <property type="entry name" value="D-aminoacid aminotransferase-like PLP-dependent enzymes"/>
    <property type="match status" value="1"/>
</dbReference>
<comment type="catalytic activity">
    <reaction evidence="12 17">
        <text>L-isoleucine + 2-oxoglutarate = (S)-3-methyl-2-oxopentanoate + L-glutamate</text>
        <dbReference type="Rhea" id="RHEA:24801"/>
        <dbReference type="ChEBI" id="CHEBI:16810"/>
        <dbReference type="ChEBI" id="CHEBI:29985"/>
        <dbReference type="ChEBI" id="CHEBI:35146"/>
        <dbReference type="ChEBI" id="CHEBI:58045"/>
        <dbReference type="EC" id="2.6.1.42"/>
    </reaction>
</comment>
<evidence type="ECO:0000256" key="17">
    <source>
        <dbReference type="RuleBase" id="RU004517"/>
    </source>
</evidence>
<evidence type="ECO:0000256" key="5">
    <source>
        <dbReference type="ARBA" id="ARBA00009320"/>
    </source>
</evidence>
<keyword evidence="10 17" id="KW-0100">Branched-chain amino acid biosynthesis</keyword>
<organism evidence="18 19">
    <name type="scientific">Propioniciclava flava</name>
    <dbReference type="NCBI Taxonomy" id="2072026"/>
    <lineage>
        <taxon>Bacteria</taxon>
        <taxon>Bacillati</taxon>
        <taxon>Actinomycetota</taxon>
        <taxon>Actinomycetes</taxon>
        <taxon>Propionibacteriales</taxon>
        <taxon>Propionibacteriaceae</taxon>
        <taxon>Propioniciclava</taxon>
    </lineage>
</organism>
<dbReference type="InterPro" id="IPR018300">
    <property type="entry name" value="Aminotrans_IV_CS"/>
</dbReference>
<dbReference type="UniPathway" id="UPA00047">
    <property type="reaction ID" value="UER00058"/>
</dbReference>
<dbReference type="PANTHER" id="PTHR11825:SF44">
    <property type="entry name" value="BRANCHED-CHAIN-AMINO-ACID AMINOTRANSFERASE"/>
    <property type="match status" value="1"/>
</dbReference>
<evidence type="ECO:0000256" key="12">
    <source>
        <dbReference type="ARBA" id="ARBA00048798"/>
    </source>
</evidence>
<reference evidence="18 19" key="1">
    <citation type="submission" date="2018-01" db="EMBL/GenBank/DDBJ databases">
        <title>Lactibacter flavus gen. nov., sp. nov., a novel bacterium of the family Propionibacteriaceae isolated from raw milk and dairy products.</title>
        <authorList>
            <person name="Wenning M."/>
            <person name="Breitenwieser F."/>
            <person name="Huptas C."/>
            <person name="von Neubeck M."/>
            <person name="Busse H.-J."/>
            <person name="Scherer S."/>
        </authorList>
    </citation>
    <scope>NUCLEOTIDE SEQUENCE [LARGE SCALE GENOMIC DNA]</scope>
    <source>
        <strain evidence="18 19">VG341</strain>
    </source>
</reference>
<dbReference type="PIRSF" id="PIRSF006468">
    <property type="entry name" value="BCAT1"/>
    <property type="match status" value="1"/>
</dbReference>
<dbReference type="Gene3D" id="3.30.470.10">
    <property type="match status" value="1"/>
</dbReference>
<dbReference type="RefSeq" id="WP_129457303.1">
    <property type="nucleotide sequence ID" value="NZ_PPCV01000001.1"/>
</dbReference>
<dbReference type="CDD" id="cd01557">
    <property type="entry name" value="BCAT_beta_family"/>
    <property type="match status" value="1"/>
</dbReference>
<comment type="pathway">
    <text evidence="3">Amino-acid biosynthesis; L-valine biosynthesis; L-valine from pyruvate: step 4/4.</text>
</comment>
<dbReference type="NCBIfam" id="TIGR01123">
    <property type="entry name" value="ilvE_II"/>
    <property type="match status" value="1"/>
</dbReference>
<protein>
    <recommendedName>
        <fullName evidence="17">Branched-chain-amino-acid aminotransferase</fullName>
        <ecNumber evidence="17">2.6.1.42</ecNumber>
    </recommendedName>
</protein>
<comment type="caution">
    <text evidence="18">The sequence shown here is derived from an EMBL/GenBank/DDBJ whole genome shotgun (WGS) entry which is preliminary data.</text>
</comment>
<gene>
    <name evidence="18" type="ORF">C1706_00785</name>
</gene>
<dbReference type="UniPathway" id="UPA00048">
    <property type="reaction ID" value="UER00073"/>
</dbReference>
<evidence type="ECO:0000256" key="16">
    <source>
        <dbReference type="RuleBase" id="RU004516"/>
    </source>
</evidence>
<proteinExistence type="inferred from homology"/>
<dbReference type="Pfam" id="PF01063">
    <property type="entry name" value="Aminotran_4"/>
    <property type="match status" value="1"/>
</dbReference>
<evidence type="ECO:0000313" key="19">
    <source>
        <dbReference type="Proteomes" id="UP000290624"/>
    </source>
</evidence>
<dbReference type="GO" id="GO:0052654">
    <property type="term" value="F:L-leucine-2-oxoglutarate transaminase activity"/>
    <property type="evidence" value="ECO:0007669"/>
    <property type="project" value="RHEA"/>
</dbReference>
<keyword evidence="9 16" id="KW-0663">Pyridoxal phosphate</keyword>
<dbReference type="InterPro" id="IPR043132">
    <property type="entry name" value="BCAT-like_C"/>
</dbReference>
<dbReference type="Gene3D" id="3.20.10.10">
    <property type="entry name" value="D-amino Acid Aminotransferase, subunit A, domain 2"/>
    <property type="match status" value="1"/>
</dbReference>
<sequence>MSVTFEISPNPSPRTDAEVAELVKDPGFGRYFTDHMAQIAWTKGQGWHSAKIVPYGPIALDPSAAVLHYGQEIFEGMKAYRHEDDSVWLFRPERNARRFQTSAARLMLPELPTDLFVDAARELVSIDARYVPPAAGEHSLYLRPFMIASEAFLGVRAAEEVTFYVIASPVGPYFAQGVTGVDIWVTDRWARAGIGGTGAAKCGGNYAASLIAQYEGYEHGCNQVMFIEASEKDRVEELGGMNVFLVGANGELVTPALTGTILDGITRDSILTVGESLGLKPEQRRLSASEVFSGIADGTFVEAFCCGTAAVISPISGFVTDKGEYRPQGQGFATTLQIRNAVLDVQYGRTPDEYGWLQRVV</sequence>
<dbReference type="EMBL" id="PPCV01000001">
    <property type="protein sequence ID" value="RXW33684.1"/>
    <property type="molecule type" value="Genomic_DNA"/>
</dbReference>
<keyword evidence="6 17" id="KW-0032">Aminotransferase</keyword>
<evidence type="ECO:0000256" key="13">
    <source>
        <dbReference type="ARBA" id="ARBA00049229"/>
    </source>
</evidence>
<evidence type="ECO:0000256" key="6">
    <source>
        <dbReference type="ARBA" id="ARBA00022576"/>
    </source>
</evidence>
<keyword evidence="8 17" id="KW-0808">Transferase</keyword>
<evidence type="ECO:0000256" key="8">
    <source>
        <dbReference type="ARBA" id="ARBA00022679"/>
    </source>
</evidence>
<dbReference type="GO" id="GO:0009098">
    <property type="term" value="P:L-leucine biosynthetic process"/>
    <property type="evidence" value="ECO:0007669"/>
    <property type="project" value="UniProtKB-UniPathway"/>
</dbReference>
<evidence type="ECO:0000256" key="14">
    <source>
        <dbReference type="PIRSR" id="PIRSR006468-1"/>
    </source>
</evidence>
<dbReference type="PROSITE" id="PS00770">
    <property type="entry name" value="AA_TRANSFER_CLASS_4"/>
    <property type="match status" value="1"/>
</dbReference>
<comment type="pathway">
    <text evidence="2">Amino-acid biosynthesis; L-isoleucine biosynthesis; L-isoleucine from 2-oxobutanoate: step 4/4.</text>
</comment>
<feature type="modified residue" description="N6-(pyridoxal phosphate)lysine" evidence="14">
    <location>
        <position position="201"/>
    </location>
</feature>
<evidence type="ECO:0000256" key="7">
    <source>
        <dbReference type="ARBA" id="ARBA00022605"/>
    </source>
</evidence>
<dbReference type="UniPathway" id="UPA00049">
    <property type="reaction ID" value="UER00062"/>
</dbReference>
<comment type="similarity">
    <text evidence="5 15">Belongs to the class-IV pyridoxal-phosphate-dependent aminotransferase family.</text>
</comment>
<name>A0A4Q2EM30_9ACTN</name>
<comment type="catalytic activity">
    <reaction evidence="11 17">
        <text>L-valine + 2-oxoglutarate = 3-methyl-2-oxobutanoate + L-glutamate</text>
        <dbReference type="Rhea" id="RHEA:24813"/>
        <dbReference type="ChEBI" id="CHEBI:11851"/>
        <dbReference type="ChEBI" id="CHEBI:16810"/>
        <dbReference type="ChEBI" id="CHEBI:29985"/>
        <dbReference type="ChEBI" id="CHEBI:57762"/>
        <dbReference type="EC" id="2.6.1.42"/>
    </reaction>
</comment>
<dbReference type="InterPro" id="IPR033939">
    <property type="entry name" value="BCAT_family"/>
</dbReference>
<evidence type="ECO:0000256" key="2">
    <source>
        <dbReference type="ARBA" id="ARBA00004824"/>
    </source>
</evidence>
<evidence type="ECO:0000256" key="10">
    <source>
        <dbReference type="ARBA" id="ARBA00023304"/>
    </source>
</evidence>
<evidence type="ECO:0000256" key="3">
    <source>
        <dbReference type="ARBA" id="ARBA00004931"/>
    </source>
</evidence>
<keyword evidence="19" id="KW-1185">Reference proteome</keyword>
<evidence type="ECO:0000256" key="11">
    <source>
        <dbReference type="ARBA" id="ARBA00048212"/>
    </source>
</evidence>
<dbReference type="GO" id="GO:0009097">
    <property type="term" value="P:isoleucine biosynthetic process"/>
    <property type="evidence" value="ECO:0007669"/>
    <property type="project" value="UniProtKB-UniPathway"/>
</dbReference>
<dbReference type="OrthoDB" id="9804984at2"/>
<dbReference type="InterPro" id="IPR001544">
    <property type="entry name" value="Aminotrans_IV"/>
</dbReference>
<comment type="pathway">
    <text evidence="4">Amino-acid biosynthesis; L-leucine biosynthesis; L-leucine from 3-methyl-2-oxobutanoate: step 4/4.</text>
</comment>
<dbReference type="PANTHER" id="PTHR11825">
    <property type="entry name" value="SUBGROUP IIII AMINOTRANSFERASE"/>
    <property type="match status" value="1"/>
</dbReference>
<dbReference type="Proteomes" id="UP000290624">
    <property type="component" value="Unassembled WGS sequence"/>
</dbReference>
<dbReference type="EC" id="2.6.1.42" evidence="17"/>
<dbReference type="InterPro" id="IPR005786">
    <property type="entry name" value="B_amino_transII"/>
</dbReference>
<dbReference type="AlphaFoldDB" id="A0A4Q2EM30"/>
<keyword evidence="7 17" id="KW-0028">Amino-acid biosynthesis</keyword>
<comment type="cofactor">
    <cofactor evidence="1 16">
        <name>pyridoxal 5'-phosphate</name>
        <dbReference type="ChEBI" id="CHEBI:597326"/>
    </cofactor>
</comment>
<evidence type="ECO:0000256" key="1">
    <source>
        <dbReference type="ARBA" id="ARBA00001933"/>
    </source>
</evidence>
<dbReference type="GO" id="GO:0052655">
    <property type="term" value="F:L-valine-2-oxoglutarate transaminase activity"/>
    <property type="evidence" value="ECO:0007669"/>
    <property type="project" value="RHEA"/>
</dbReference>
<dbReference type="GO" id="GO:0009099">
    <property type="term" value="P:L-valine biosynthetic process"/>
    <property type="evidence" value="ECO:0007669"/>
    <property type="project" value="UniProtKB-UniPathway"/>
</dbReference>
<accession>A0A4Q2EM30</accession>
<dbReference type="InterPro" id="IPR036038">
    <property type="entry name" value="Aminotransferase-like"/>
</dbReference>
<comment type="catalytic activity">
    <reaction evidence="13 17">
        <text>L-leucine + 2-oxoglutarate = 4-methyl-2-oxopentanoate + L-glutamate</text>
        <dbReference type="Rhea" id="RHEA:18321"/>
        <dbReference type="ChEBI" id="CHEBI:16810"/>
        <dbReference type="ChEBI" id="CHEBI:17865"/>
        <dbReference type="ChEBI" id="CHEBI:29985"/>
        <dbReference type="ChEBI" id="CHEBI:57427"/>
        <dbReference type="EC" id="2.6.1.42"/>
    </reaction>
</comment>
<dbReference type="InterPro" id="IPR043131">
    <property type="entry name" value="BCAT-like_N"/>
</dbReference>
<evidence type="ECO:0000256" key="4">
    <source>
        <dbReference type="ARBA" id="ARBA00005072"/>
    </source>
</evidence>
<dbReference type="NCBIfam" id="NF009897">
    <property type="entry name" value="PRK13357.1"/>
    <property type="match status" value="1"/>
</dbReference>
<evidence type="ECO:0000256" key="9">
    <source>
        <dbReference type="ARBA" id="ARBA00022898"/>
    </source>
</evidence>
<evidence type="ECO:0000256" key="15">
    <source>
        <dbReference type="RuleBase" id="RU004106"/>
    </source>
</evidence>